<protein>
    <submittedName>
        <fullName evidence="5">Leucine-rich repeat-containing protein 15-like 1</fullName>
    </submittedName>
</protein>
<comment type="caution">
    <text evidence="5">The sequence shown here is derived from an EMBL/GenBank/DDBJ whole genome shotgun (WGS) entry which is preliminary data.</text>
</comment>
<dbReference type="Pfam" id="PF13855">
    <property type="entry name" value="LRR_8"/>
    <property type="match status" value="1"/>
</dbReference>
<keyword evidence="3" id="KW-0677">Repeat</keyword>
<evidence type="ECO:0000313" key="6">
    <source>
        <dbReference type="Proteomes" id="UP000747542"/>
    </source>
</evidence>
<organism evidence="5 6">
    <name type="scientific">Homarus americanus</name>
    <name type="common">American lobster</name>
    <dbReference type="NCBI Taxonomy" id="6706"/>
    <lineage>
        <taxon>Eukaryota</taxon>
        <taxon>Metazoa</taxon>
        <taxon>Ecdysozoa</taxon>
        <taxon>Arthropoda</taxon>
        <taxon>Crustacea</taxon>
        <taxon>Multicrustacea</taxon>
        <taxon>Malacostraca</taxon>
        <taxon>Eumalacostraca</taxon>
        <taxon>Eucarida</taxon>
        <taxon>Decapoda</taxon>
        <taxon>Pleocyemata</taxon>
        <taxon>Astacidea</taxon>
        <taxon>Nephropoidea</taxon>
        <taxon>Nephropidae</taxon>
        <taxon>Homarus</taxon>
    </lineage>
</organism>
<accession>A0A8J5N999</accession>
<evidence type="ECO:0000256" key="3">
    <source>
        <dbReference type="ARBA" id="ARBA00022737"/>
    </source>
</evidence>
<sequence length="398" mass="43790">MNFALDDKLKASFVVVRSHLVSRPSLLSELNSFIQDISNMLIRLILCLLLVQVISHSAVESRGYQPPGPRNSLKGQSVEVGVRVHPPLASRLLQQEKAVVKVPGSNQDSNTHHHHTGRVQEVAVGSVGGRINICGLCPKPIEINPCTCACINSTLAELSCGPDLMSCTQLTNILSSVPYPTTLYLSDQPYLEGLHMDNNNIRFIPGYSIMVLKYLRKLTFSSNWLYEIEPFTFAGLPSLELLDLSYNSITKLHKDALSIPNHGTPPVSIDLSHNQISTVEAGVMAGVRVAAIHLQHNQLITLNEKVFRPLIDVSGGYSHFWVTGNPFVCNIGFCWIVANKTFTNSFDNFRCPNINNSPVDTLTADCSLTTPSPMAAEHHPSDPHPVSRRHPKLNPSKP</sequence>
<dbReference type="EMBL" id="JAHLQT010006108">
    <property type="protein sequence ID" value="KAG7175437.1"/>
    <property type="molecule type" value="Genomic_DNA"/>
</dbReference>
<dbReference type="Gene3D" id="3.80.10.10">
    <property type="entry name" value="Ribonuclease Inhibitor"/>
    <property type="match status" value="2"/>
</dbReference>
<evidence type="ECO:0000313" key="5">
    <source>
        <dbReference type="EMBL" id="KAG7175437.1"/>
    </source>
</evidence>
<dbReference type="AlphaFoldDB" id="A0A8J5N999"/>
<gene>
    <name evidence="5" type="primary">Lrrc15-L1</name>
    <name evidence="5" type="ORF">Hamer_G001529</name>
</gene>
<dbReference type="InterPro" id="IPR003591">
    <property type="entry name" value="Leu-rich_rpt_typical-subtyp"/>
</dbReference>
<feature type="region of interest" description="Disordered" evidence="4">
    <location>
        <begin position="370"/>
        <end position="398"/>
    </location>
</feature>
<dbReference type="InterPro" id="IPR001611">
    <property type="entry name" value="Leu-rich_rpt"/>
</dbReference>
<dbReference type="InterPro" id="IPR032675">
    <property type="entry name" value="LRR_dom_sf"/>
</dbReference>
<dbReference type="PROSITE" id="PS51450">
    <property type="entry name" value="LRR"/>
    <property type="match status" value="1"/>
</dbReference>
<dbReference type="SMART" id="SM00369">
    <property type="entry name" value="LRR_TYP"/>
    <property type="match status" value="2"/>
</dbReference>
<dbReference type="PANTHER" id="PTHR24366">
    <property type="entry name" value="IG(IMMUNOGLOBULIN) AND LRR(LEUCINE RICH REPEAT) DOMAINS"/>
    <property type="match status" value="1"/>
</dbReference>
<reference evidence="5" key="1">
    <citation type="journal article" date="2021" name="Sci. Adv.">
        <title>The American lobster genome reveals insights on longevity, neural, and immune adaptations.</title>
        <authorList>
            <person name="Polinski J.M."/>
            <person name="Zimin A.V."/>
            <person name="Clark K.F."/>
            <person name="Kohn A.B."/>
            <person name="Sadowski N."/>
            <person name="Timp W."/>
            <person name="Ptitsyn A."/>
            <person name="Khanna P."/>
            <person name="Romanova D.Y."/>
            <person name="Williams P."/>
            <person name="Greenwood S.J."/>
            <person name="Moroz L.L."/>
            <person name="Walt D.R."/>
            <person name="Bodnar A.G."/>
        </authorList>
    </citation>
    <scope>NUCLEOTIDE SEQUENCE</scope>
    <source>
        <strain evidence="5">GMGI-L3</strain>
    </source>
</reference>
<dbReference type="Proteomes" id="UP000747542">
    <property type="component" value="Unassembled WGS sequence"/>
</dbReference>
<proteinExistence type="predicted"/>
<evidence type="ECO:0000256" key="4">
    <source>
        <dbReference type="SAM" id="MobiDB-lite"/>
    </source>
</evidence>
<keyword evidence="1" id="KW-0433">Leucine-rich repeat</keyword>
<dbReference type="SUPFAM" id="SSF52058">
    <property type="entry name" value="L domain-like"/>
    <property type="match status" value="1"/>
</dbReference>
<keyword evidence="2" id="KW-0732">Signal</keyword>
<keyword evidence="6" id="KW-1185">Reference proteome</keyword>
<evidence type="ECO:0000256" key="2">
    <source>
        <dbReference type="ARBA" id="ARBA00022729"/>
    </source>
</evidence>
<evidence type="ECO:0000256" key="1">
    <source>
        <dbReference type="ARBA" id="ARBA00022614"/>
    </source>
</evidence>
<dbReference type="PANTHER" id="PTHR24366:SF161">
    <property type="entry name" value="TIR DOMAIN-CONTAINING PROTEIN"/>
    <property type="match status" value="1"/>
</dbReference>
<name>A0A8J5N999_HOMAM</name>